<evidence type="ECO:0000256" key="3">
    <source>
        <dbReference type="ARBA" id="ARBA00022448"/>
    </source>
</evidence>
<dbReference type="GO" id="GO:0005886">
    <property type="term" value="C:plasma membrane"/>
    <property type="evidence" value="ECO:0007669"/>
    <property type="project" value="UniProtKB-SubCell"/>
</dbReference>
<evidence type="ECO:0000256" key="5">
    <source>
        <dbReference type="ARBA" id="ARBA00022692"/>
    </source>
</evidence>
<dbReference type="PANTHER" id="PTHR30269:SF0">
    <property type="entry name" value="MEMBRANE TRANSPORTER PROTEIN YFCA-RELATED"/>
    <property type="match status" value="1"/>
</dbReference>
<feature type="transmembrane region" description="Helical" evidence="8">
    <location>
        <begin position="175"/>
        <end position="195"/>
    </location>
</feature>
<dbReference type="AlphaFoldDB" id="W0DJM0"/>
<comment type="similarity">
    <text evidence="2 8">Belongs to the 4-toluene sulfonate uptake permease (TSUP) (TC 2.A.102) family.</text>
</comment>
<keyword evidence="3" id="KW-0813">Transport</keyword>
<protein>
    <recommendedName>
        <fullName evidence="8">Probable membrane transporter protein</fullName>
    </recommendedName>
</protein>
<accession>W0DJM0</accession>
<evidence type="ECO:0000256" key="8">
    <source>
        <dbReference type="RuleBase" id="RU363041"/>
    </source>
</evidence>
<dbReference type="PANTHER" id="PTHR30269">
    <property type="entry name" value="TRANSMEMBRANE PROTEIN YFCA"/>
    <property type="match status" value="1"/>
</dbReference>
<dbReference type="RefSeq" id="WP_006745951.1">
    <property type="nucleotide sequence ID" value="NZ_CP007029.1"/>
</dbReference>
<feature type="transmembrane region" description="Helical" evidence="8">
    <location>
        <begin position="230"/>
        <end position="248"/>
    </location>
</feature>
<proteinExistence type="inferred from homology"/>
<reference evidence="9 10" key="1">
    <citation type="submission" date="2013-12" db="EMBL/GenBank/DDBJ databases">
        <authorList>
            <consortium name="DOE Joint Genome Institute"/>
            <person name="Muyzer G."/>
            <person name="Huntemann M."/>
            <person name="Han J."/>
            <person name="Chen A."/>
            <person name="Kyrpides N."/>
            <person name="Mavromatis K."/>
            <person name="Markowitz V."/>
            <person name="Palaniappan K."/>
            <person name="Ivanova N."/>
            <person name="Schaumberg A."/>
            <person name="Pati A."/>
            <person name="Liolios K."/>
            <person name="Nordberg H.P."/>
            <person name="Cantor M.N."/>
            <person name="Hua S.X."/>
            <person name="Woyke T."/>
        </authorList>
    </citation>
    <scope>NUCLEOTIDE SEQUENCE [LARGE SCALE GENOMIC DNA]</scope>
    <source>
        <strain evidence="9 10">ARh 1</strain>
    </source>
</reference>
<feature type="transmembrane region" description="Helical" evidence="8">
    <location>
        <begin position="137"/>
        <end position="163"/>
    </location>
</feature>
<feature type="transmembrane region" description="Helical" evidence="8">
    <location>
        <begin position="72"/>
        <end position="92"/>
    </location>
</feature>
<keyword evidence="4 8" id="KW-1003">Cell membrane</keyword>
<dbReference type="Pfam" id="PF01925">
    <property type="entry name" value="TauE"/>
    <property type="match status" value="1"/>
</dbReference>
<dbReference type="KEGG" id="tti:THITH_03230"/>
<keyword evidence="5 8" id="KW-0812">Transmembrane</keyword>
<dbReference type="Proteomes" id="UP000005289">
    <property type="component" value="Chromosome"/>
</dbReference>
<keyword evidence="7 8" id="KW-0472">Membrane</keyword>
<feature type="transmembrane region" description="Helical" evidence="8">
    <location>
        <begin position="99"/>
        <end position="117"/>
    </location>
</feature>
<evidence type="ECO:0000256" key="2">
    <source>
        <dbReference type="ARBA" id="ARBA00009142"/>
    </source>
</evidence>
<evidence type="ECO:0000256" key="4">
    <source>
        <dbReference type="ARBA" id="ARBA00022475"/>
    </source>
</evidence>
<gene>
    <name evidence="9" type="ORF">THITH_03230</name>
</gene>
<evidence type="ECO:0000313" key="10">
    <source>
        <dbReference type="Proteomes" id="UP000005289"/>
    </source>
</evidence>
<feature type="transmembrane region" description="Helical" evidence="8">
    <location>
        <begin position="201"/>
        <end position="223"/>
    </location>
</feature>
<dbReference type="OrthoDB" id="9807082at2"/>
<evidence type="ECO:0000313" key="9">
    <source>
        <dbReference type="EMBL" id="AHE97442.1"/>
    </source>
</evidence>
<dbReference type="InterPro" id="IPR002781">
    <property type="entry name" value="TM_pro_TauE-like"/>
</dbReference>
<dbReference type="InterPro" id="IPR052017">
    <property type="entry name" value="TSUP"/>
</dbReference>
<evidence type="ECO:0000256" key="1">
    <source>
        <dbReference type="ARBA" id="ARBA00004651"/>
    </source>
</evidence>
<dbReference type="EMBL" id="CP007029">
    <property type="protein sequence ID" value="AHE97442.1"/>
    <property type="molecule type" value="Genomic_DNA"/>
</dbReference>
<dbReference type="HOGENOM" id="CLU_045498_2_3_6"/>
<evidence type="ECO:0000256" key="6">
    <source>
        <dbReference type="ARBA" id="ARBA00022989"/>
    </source>
</evidence>
<evidence type="ECO:0000256" key="7">
    <source>
        <dbReference type="ARBA" id="ARBA00023136"/>
    </source>
</evidence>
<sequence>MTATEALLLLAVGALAGFLNVLSAGGSMLTLPVLMFMGLDAANANGTNRVSIVLQNITAVWRFRRAGHRYRGLAWLLSVPAVLGALLGAWGAVRVGDDLFRWVLILVMIGATVIMLMPAPTQVRTLALAPAQLRWPVLAAMFVIGFYGGFIQVAVGILFIVLLHRVLAIDLVQVNALKVTVVLIYMIPVLLIFAATGNVTWSYGLVLAAGSMAGAWIAVHVTLGPSGTILVQRFTLAVIAAIIVKLLLDLS</sequence>
<dbReference type="STRING" id="713585.THITH_03230"/>
<organism evidence="9 10">
    <name type="scientific">Thioalkalivibrio paradoxus ARh 1</name>
    <dbReference type="NCBI Taxonomy" id="713585"/>
    <lineage>
        <taxon>Bacteria</taxon>
        <taxon>Pseudomonadati</taxon>
        <taxon>Pseudomonadota</taxon>
        <taxon>Gammaproteobacteria</taxon>
        <taxon>Chromatiales</taxon>
        <taxon>Ectothiorhodospiraceae</taxon>
        <taxon>Thioalkalivibrio</taxon>
    </lineage>
</organism>
<comment type="subcellular location">
    <subcellularLocation>
        <location evidence="1 8">Cell membrane</location>
        <topology evidence="1 8">Multi-pass membrane protein</topology>
    </subcellularLocation>
</comment>
<keyword evidence="10" id="KW-1185">Reference proteome</keyword>
<keyword evidence="6 8" id="KW-1133">Transmembrane helix</keyword>
<name>W0DJM0_9GAMM</name>